<feature type="domain" description="EGF-like" evidence="1">
    <location>
        <begin position="755"/>
        <end position="798"/>
    </location>
</feature>
<feature type="domain" description="EGF-like" evidence="1">
    <location>
        <begin position="1061"/>
        <end position="1093"/>
    </location>
</feature>
<feature type="domain" description="EGF-like" evidence="1">
    <location>
        <begin position="444"/>
        <end position="476"/>
    </location>
</feature>
<name>A0A0R3S2T1_9BILA</name>
<dbReference type="Proteomes" id="UP000050640">
    <property type="component" value="Unplaced"/>
</dbReference>
<sequence>MLRKCKWTVKEFVVGSVVQIRRDCRQISSSFGQVSQLSSSSSGIANVGEVGAFCNSDPHNLLCITPNTFCINNICTCAPSYEHVNGECILKSSKTLASNCKTSAECVGRGEYCNRSSGKCLCLSTHFILGGKCMPVIYPGQSGCEDSRQCNEAYPGAICTSQQKCQCPKGFKAKAFSCFKSKRYAPQRGRSRPLRLNSYDQSSFIQKAKFNLPVHGTAVSSLCPAQQIFLKEAGICMAVRRPGESCQYSEQCAAVELAAFCEKLTCKCAPGMKLSGKSCTFIEPRCALLGYVWVSELAQCMQVLLPGTNGCSHSMQCSAATDGAYCSRNKCTCPGTLIPTEGTCGEQCQANMVFSAVVGKCIPAIKPGGKCQYSSQCQMSDAEMVCARGICRCYLDKVFTGDRCAENCPFGHTVSKNGICRKGCSWRQIEYNDECFDQMLTGQRCLMDSECVGGFRCVNNICVCPSSMMIREGLCRQKEVGPMESCDSGEVCLGGSSCLAGICKCPLGSMKSNEECVPHVVVPPSSTCNSTIQCSGGSSCIANICQCPNFQQSVNGICKLPPAVPVGSACTTGTERCLGGSKCLFGICECPFGTVAKSGECVLEQKVLIESPCDSNQVCLGIANCIDGICQCPFGMAMRDGECHDLTLIGAGDSCANGEFCSGGSICIKSICLCPIGTTNQNGICVAEQTVNYDKICISGEICLGDLFCIDGICQCPQGTFLTSGQCISATGTCINLGPYGLCHCPAGEIFLGDRCQMIFAEPGESCLNGETCISNYVCINGSCLCLDGEVSRDGNCVQEDNEIRKYANNEGKPNSPCSGGKFCTGGSFCNVVDGMCRCPADTILQNGKCEHINAQSLLMPPPRQIFNRRKDVLKKPLNHSVINVTRITLHMSRCVSNNDCKGGAYCFGYRCICPFNMIMKDGICQRMVPISHGKDRIGKRCTINQDCVMRNTECHRGICTCLRGHHISGDSGCIPRAMPFSNNHPQTVVPTVTTASIDLSNSITERATDEVIDSGLEEVDSDQTGLQSAMLTALPLIDAGIEHIPKSRLTEVIVNISGGVCNETTLCLFFSICRNGICKCPLGTRISDTECKFMADVSRLQQFEKLLHGGYSILAYATRPTLPSKPQITHQHVLPAVTTAIHPISPVKAMTTSANRIWSTKEVWSTVEPKLVTSMSIAMRPGAYCEDAKAYCTNGSVCIENQCVCMSNDIMINGACVPRIHVRCETTQQCPFRSHCIDGQCFCIPGTAMSRYGFCIPVDSKSSPGMPCTNGERCTGFSKCIHGMCTCPPERNNIDNVPFNSAVLLHLHGGKNRDCSDDSTICRDGTYCLKGSCVCPTGHICNSTEAIAQQGKVKYGEDYLHFKYVQLVNVGGHCDEADRSMQCWGNSICANGFCTCPSGERLINDICTSINSRGQYFDCFSHINKLKSKSSLKFQLK</sequence>
<dbReference type="SUPFAM" id="SSF57184">
    <property type="entry name" value="Growth factor receptor domain"/>
    <property type="match status" value="2"/>
</dbReference>
<dbReference type="SMART" id="SM00289">
    <property type="entry name" value="WR1"/>
    <property type="match status" value="11"/>
</dbReference>
<feature type="domain" description="EGF-like" evidence="1">
    <location>
        <begin position="817"/>
        <end position="851"/>
    </location>
</feature>
<dbReference type="InterPro" id="IPR052740">
    <property type="entry name" value="CE4"/>
</dbReference>
<feature type="domain" description="EGF-like" evidence="1">
    <location>
        <begin position="1374"/>
        <end position="1409"/>
    </location>
</feature>
<dbReference type="Pfam" id="PF01683">
    <property type="entry name" value="EB"/>
    <property type="match status" value="10"/>
</dbReference>
<dbReference type="InterPro" id="IPR006149">
    <property type="entry name" value="EB_dom"/>
</dbReference>
<feature type="domain" description="EGF-like" evidence="1">
    <location>
        <begin position="376"/>
        <end position="421"/>
    </location>
</feature>
<keyword evidence="2" id="KW-1185">Reference proteome</keyword>
<dbReference type="PANTHER" id="PTHR45985:SF3">
    <property type="entry name" value="CHITIN DEACETYLASE-LIKE 4"/>
    <property type="match status" value="1"/>
</dbReference>
<dbReference type="InterPro" id="IPR006150">
    <property type="entry name" value="Cys_repeat_1"/>
</dbReference>
<feature type="domain" description="EGF-like" evidence="1">
    <location>
        <begin position="485"/>
        <end position="517"/>
    </location>
</feature>
<accession>A0A0R3S2T1</accession>
<dbReference type="PANTHER" id="PTHR45985">
    <property type="match status" value="1"/>
</dbReference>
<protein>
    <submittedName>
        <fullName evidence="3">EB domain-containing protein</fullName>
    </submittedName>
</protein>
<evidence type="ECO:0000313" key="3">
    <source>
        <dbReference type="WBParaSite" id="EEL_0000904101-mRNA-1"/>
    </source>
</evidence>
<dbReference type="SMART" id="SM00181">
    <property type="entry name" value="EGF"/>
    <property type="match status" value="15"/>
</dbReference>
<proteinExistence type="predicted"/>
<feature type="domain" description="EGF-like" evidence="1">
    <location>
        <begin position="696"/>
        <end position="728"/>
    </location>
</feature>
<feature type="domain" description="EGF-like" evidence="1">
    <location>
        <begin position="894"/>
        <end position="926"/>
    </location>
</feature>
<feature type="domain" description="EGF-like" evidence="1">
    <location>
        <begin position="1224"/>
        <end position="1257"/>
    </location>
</feature>
<dbReference type="InterPro" id="IPR009030">
    <property type="entry name" value="Growth_fac_rcpt_cys_sf"/>
</dbReference>
<feature type="domain" description="EGF-like" evidence="1">
    <location>
        <begin position="612"/>
        <end position="644"/>
    </location>
</feature>
<feature type="domain" description="EGF-like" evidence="1">
    <location>
        <begin position="235"/>
        <end position="280"/>
    </location>
</feature>
<dbReference type="InterPro" id="IPR000742">
    <property type="entry name" value="EGF"/>
</dbReference>
<feature type="domain" description="EGF-like" evidence="1">
    <location>
        <begin position="87"/>
        <end position="134"/>
    </location>
</feature>
<dbReference type="WBParaSite" id="EEL_0000904101-mRNA-1">
    <property type="protein sequence ID" value="EEL_0000904101-mRNA-1"/>
    <property type="gene ID" value="EEL_0000904101"/>
</dbReference>
<reference evidence="3" key="1">
    <citation type="submission" date="2017-02" db="UniProtKB">
        <authorList>
            <consortium name="WormBaseParasite"/>
        </authorList>
    </citation>
    <scope>IDENTIFICATION</scope>
</reference>
<feature type="domain" description="EGF-like" evidence="1">
    <location>
        <begin position="654"/>
        <end position="686"/>
    </location>
</feature>
<dbReference type="STRING" id="1147741.A0A0R3S2T1"/>
<evidence type="ECO:0000313" key="2">
    <source>
        <dbReference type="Proteomes" id="UP000050640"/>
    </source>
</evidence>
<evidence type="ECO:0000259" key="1">
    <source>
        <dbReference type="SMART" id="SM00181"/>
    </source>
</evidence>
<organism evidence="2 3">
    <name type="scientific">Elaeophora elaphi</name>
    <dbReference type="NCBI Taxonomy" id="1147741"/>
    <lineage>
        <taxon>Eukaryota</taxon>
        <taxon>Metazoa</taxon>
        <taxon>Ecdysozoa</taxon>
        <taxon>Nematoda</taxon>
        <taxon>Chromadorea</taxon>
        <taxon>Rhabditida</taxon>
        <taxon>Spirurina</taxon>
        <taxon>Spiruromorpha</taxon>
        <taxon>Filarioidea</taxon>
        <taxon>Onchocercidae</taxon>
        <taxon>Elaeophora</taxon>
    </lineage>
</organism>
<feature type="domain" description="EGF-like" evidence="1">
    <location>
        <begin position="569"/>
        <end position="602"/>
    </location>
</feature>